<accession>A0A6N7C4L0</accession>
<reference evidence="2 3" key="1">
    <citation type="submission" date="2019-09" db="EMBL/GenBank/DDBJ databases">
        <title>Draft genome sequence of Psychrobacter nivimaris LAMA 639, in search for biotechnological relevant genes.</title>
        <authorList>
            <person name="Lima A.O.S."/>
            <person name="Staloch B.E.K."/>
            <person name="Freitas R.C."/>
            <person name="Niero H."/>
            <person name="Silva M.A.C."/>
        </authorList>
    </citation>
    <scope>NUCLEOTIDE SEQUENCE [LARGE SCALE GENOMIC DNA]</scope>
    <source>
        <strain evidence="2 3">LAMA 639</strain>
    </source>
</reference>
<keyword evidence="1" id="KW-1133">Transmembrane helix</keyword>
<feature type="transmembrane region" description="Helical" evidence="1">
    <location>
        <begin position="24"/>
        <end position="43"/>
    </location>
</feature>
<name>A0A6N7C4L0_9GAMM</name>
<keyword evidence="1" id="KW-0472">Membrane</keyword>
<proteinExistence type="predicted"/>
<protein>
    <submittedName>
        <fullName evidence="2">Uncharacterized protein</fullName>
    </submittedName>
</protein>
<comment type="caution">
    <text evidence="2">The sequence shown here is derived from an EMBL/GenBank/DDBJ whole genome shotgun (WGS) entry which is preliminary data.</text>
</comment>
<sequence length="57" mass="6840">MVTVCKEKLANKCLSRTDSKSYNLIWAIRTIIMNIWHAICISYNKKEIYYIPKDKMR</sequence>
<keyword evidence="3" id="KW-1185">Reference proteome</keyword>
<keyword evidence="1" id="KW-0812">Transmembrane</keyword>
<dbReference type="AlphaFoldDB" id="A0A6N7C4L0"/>
<organism evidence="2 3">
    <name type="scientific">Psychrobacter nivimaris</name>
    <dbReference type="NCBI Taxonomy" id="281738"/>
    <lineage>
        <taxon>Bacteria</taxon>
        <taxon>Pseudomonadati</taxon>
        <taxon>Pseudomonadota</taxon>
        <taxon>Gammaproteobacteria</taxon>
        <taxon>Moraxellales</taxon>
        <taxon>Moraxellaceae</taxon>
        <taxon>Psychrobacter</taxon>
    </lineage>
</organism>
<evidence type="ECO:0000313" key="3">
    <source>
        <dbReference type="Proteomes" id="UP000471465"/>
    </source>
</evidence>
<gene>
    <name evidence="2" type="ORF">FQV37_2402</name>
</gene>
<dbReference type="EMBL" id="VZIZ01000006">
    <property type="protein sequence ID" value="KAF0569777.1"/>
    <property type="molecule type" value="Genomic_DNA"/>
</dbReference>
<dbReference type="Proteomes" id="UP000471465">
    <property type="component" value="Unassembled WGS sequence"/>
</dbReference>
<evidence type="ECO:0000313" key="2">
    <source>
        <dbReference type="EMBL" id="KAF0569777.1"/>
    </source>
</evidence>
<evidence type="ECO:0000256" key="1">
    <source>
        <dbReference type="SAM" id="Phobius"/>
    </source>
</evidence>